<evidence type="ECO:0000256" key="1">
    <source>
        <dbReference type="SAM" id="Phobius"/>
    </source>
</evidence>
<reference evidence="2 3" key="1">
    <citation type="submission" date="2023-07" db="EMBL/GenBank/DDBJ databases">
        <title>Sorghum-associated microbial communities from plants grown in Nebraska, USA.</title>
        <authorList>
            <person name="Schachtman D."/>
        </authorList>
    </citation>
    <scope>NUCLEOTIDE SEQUENCE [LARGE SCALE GENOMIC DNA]</scope>
    <source>
        <strain evidence="2 3">BE240</strain>
    </source>
</reference>
<keyword evidence="3" id="KW-1185">Reference proteome</keyword>
<proteinExistence type="predicted"/>
<comment type="caution">
    <text evidence="2">The sequence shown here is derived from an EMBL/GenBank/DDBJ whole genome shotgun (WGS) entry which is preliminary data.</text>
</comment>
<accession>A0ABU1VJV8</accession>
<protein>
    <submittedName>
        <fullName evidence="2">Membrane protein DedA with SNARE-associated domain</fullName>
    </submittedName>
</protein>
<name>A0ABU1VJV8_9BURK</name>
<dbReference type="RefSeq" id="WP_204735957.1">
    <property type="nucleotide sequence ID" value="NZ_JAVDWE010000039.1"/>
</dbReference>
<sequence length="55" mass="5982">MIWIPALAIPAALAMFRLGAALAMASVLKLAVIVLLVLLAAVLVWALIRRRQIFQ</sequence>
<evidence type="ECO:0000313" key="3">
    <source>
        <dbReference type="Proteomes" id="UP001265550"/>
    </source>
</evidence>
<gene>
    <name evidence="2" type="ORF">J2X09_005396</name>
</gene>
<keyword evidence="1" id="KW-0812">Transmembrane</keyword>
<keyword evidence="1" id="KW-1133">Transmembrane helix</keyword>
<evidence type="ECO:0000313" key="2">
    <source>
        <dbReference type="EMBL" id="MDR7097620.1"/>
    </source>
</evidence>
<dbReference type="EMBL" id="JAVDWE010000039">
    <property type="protein sequence ID" value="MDR7097620.1"/>
    <property type="molecule type" value="Genomic_DNA"/>
</dbReference>
<organism evidence="2 3">
    <name type="scientific">Hydrogenophaga laconesensis</name>
    <dbReference type="NCBI Taxonomy" id="1805971"/>
    <lineage>
        <taxon>Bacteria</taxon>
        <taxon>Pseudomonadati</taxon>
        <taxon>Pseudomonadota</taxon>
        <taxon>Betaproteobacteria</taxon>
        <taxon>Burkholderiales</taxon>
        <taxon>Comamonadaceae</taxon>
        <taxon>Hydrogenophaga</taxon>
    </lineage>
</organism>
<dbReference type="Proteomes" id="UP001265550">
    <property type="component" value="Unassembled WGS sequence"/>
</dbReference>
<keyword evidence="1" id="KW-0472">Membrane</keyword>
<feature type="transmembrane region" description="Helical" evidence="1">
    <location>
        <begin position="31"/>
        <end position="48"/>
    </location>
</feature>